<dbReference type="Proteomes" id="UP000286576">
    <property type="component" value="Unassembled WGS sequence"/>
</dbReference>
<dbReference type="EMBL" id="QXFL01000013">
    <property type="protein sequence ID" value="RIV82856.1"/>
    <property type="molecule type" value="Genomic_DNA"/>
</dbReference>
<dbReference type="AlphaFoldDB" id="A0A418NN12"/>
<gene>
    <name evidence="1" type="primary">tssG</name>
    <name evidence="1" type="ORF">D2V07_17250</name>
</gene>
<protein>
    <submittedName>
        <fullName evidence="1">Type VI secretion system baseplate subunit TssG</fullName>
    </submittedName>
</protein>
<organism evidence="1 2">
    <name type="scientific">Aurantiacibacter zhengii</name>
    <dbReference type="NCBI Taxonomy" id="2307003"/>
    <lineage>
        <taxon>Bacteria</taxon>
        <taxon>Pseudomonadati</taxon>
        <taxon>Pseudomonadota</taxon>
        <taxon>Alphaproteobacteria</taxon>
        <taxon>Sphingomonadales</taxon>
        <taxon>Erythrobacteraceae</taxon>
        <taxon>Aurantiacibacter</taxon>
    </lineage>
</organism>
<sequence>MATKDRSPTRYLNFLREAAEIPRRYSLFALVRGAAARAGDKPPVGKSRQPSQDVIRLHQIPHTAFPAPTLDNIKFEGPVPVAEGYWLGLTGPMGPLPLHLTEFAIYERRYSKSQPFGDFLDLLAGRFLQLFYRAWAVSQPAVQADRPDQDMFRERIDQLTGAGEGANDNSAMPRLARLFYASQFASRRSAGSIEGLLRHLLNMPVRVFEFQPRWSDIDREDQTQLGLRHHKLGDALIGSRMLHVSYAFTAEITSSQEHEFRRLLPSGPLFPIVKEALDAITPGHLEWTVSLRLPGPEAPPASLDGRTPLGWCSWLGNVSNDDMRSDVHLRRTALR</sequence>
<dbReference type="NCBIfam" id="TIGR03347">
    <property type="entry name" value="VI_chp_1"/>
    <property type="match status" value="1"/>
</dbReference>
<keyword evidence="2" id="KW-1185">Reference proteome</keyword>
<dbReference type="PANTHER" id="PTHR35564:SF4">
    <property type="entry name" value="CYTOPLASMIC PROTEIN"/>
    <property type="match status" value="1"/>
</dbReference>
<comment type="caution">
    <text evidence="1">The sequence shown here is derived from an EMBL/GenBank/DDBJ whole genome shotgun (WGS) entry which is preliminary data.</text>
</comment>
<proteinExistence type="predicted"/>
<dbReference type="PANTHER" id="PTHR35564">
    <property type="match status" value="1"/>
</dbReference>
<dbReference type="Pfam" id="PF06996">
    <property type="entry name" value="T6SS_TssG"/>
    <property type="match status" value="1"/>
</dbReference>
<accession>A0A418NN12</accession>
<evidence type="ECO:0000313" key="1">
    <source>
        <dbReference type="EMBL" id="RIV82856.1"/>
    </source>
</evidence>
<dbReference type="OrthoDB" id="1523296at2"/>
<reference evidence="1 2" key="1">
    <citation type="submission" date="2018-08" db="EMBL/GenBank/DDBJ databases">
        <title>Erythrobacter zhengii sp.nov., a bacterium isolated from deep-sea sediment.</title>
        <authorList>
            <person name="Fang C."/>
            <person name="Wu Y.-H."/>
            <person name="Sun C."/>
            <person name="Wang H."/>
            <person name="Cheng H."/>
            <person name="Meng F.-X."/>
            <person name="Wang C.-S."/>
            <person name="Xu X.-W."/>
        </authorList>
    </citation>
    <scope>NUCLEOTIDE SEQUENCE [LARGE SCALE GENOMIC DNA]</scope>
    <source>
        <strain evidence="1 2">V18</strain>
    </source>
</reference>
<name>A0A418NN12_9SPHN</name>
<dbReference type="RefSeq" id="WP_119588155.1">
    <property type="nucleotide sequence ID" value="NZ_CAWODQ010000005.1"/>
</dbReference>
<dbReference type="InterPro" id="IPR010732">
    <property type="entry name" value="T6SS_TssG-like"/>
</dbReference>
<evidence type="ECO:0000313" key="2">
    <source>
        <dbReference type="Proteomes" id="UP000286576"/>
    </source>
</evidence>